<name>A0ACC2BIJ6_DIPCM</name>
<reference evidence="2" key="1">
    <citation type="journal article" date="2024" name="Proc. Natl. Acad. Sci. U.S.A.">
        <title>Extraordinary preservation of gene collinearity over three hundred million years revealed in homosporous lycophytes.</title>
        <authorList>
            <person name="Li C."/>
            <person name="Wickell D."/>
            <person name="Kuo L.Y."/>
            <person name="Chen X."/>
            <person name="Nie B."/>
            <person name="Liao X."/>
            <person name="Peng D."/>
            <person name="Ji J."/>
            <person name="Jenkins J."/>
            <person name="Williams M."/>
            <person name="Shu S."/>
            <person name="Plott C."/>
            <person name="Barry K."/>
            <person name="Rajasekar S."/>
            <person name="Grimwood J."/>
            <person name="Han X."/>
            <person name="Sun S."/>
            <person name="Hou Z."/>
            <person name="He W."/>
            <person name="Dai G."/>
            <person name="Sun C."/>
            <person name="Schmutz J."/>
            <person name="Leebens-Mack J.H."/>
            <person name="Li F.W."/>
            <person name="Wang L."/>
        </authorList>
    </citation>
    <scope>NUCLEOTIDE SEQUENCE [LARGE SCALE GENOMIC DNA]</scope>
    <source>
        <strain evidence="2">cv. PW_Plant_1</strain>
    </source>
</reference>
<protein>
    <submittedName>
        <fullName evidence="1">Uncharacterized protein</fullName>
    </submittedName>
</protein>
<gene>
    <name evidence="1" type="ORF">O6H91_15G056600</name>
</gene>
<dbReference type="EMBL" id="CM055106">
    <property type="protein sequence ID" value="KAJ7529546.1"/>
    <property type="molecule type" value="Genomic_DNA"/>
</dbReference>
<dbReference type="Proteomes" id="UP001162992">
    <property type="component" value="Chromosome 15"/>
</dbReference>
<comment type="caution">
    <text evidence="1">The sequence shown here is derived from an EMBL/GenBank/DDBJ whole genome shotgun (WGS) entry which is preliminary data.</text>
</comment>
<evidence type="ECO:0000313" key="2">
    <source>
        <dbReference type="Proteomes" id="UP001162992"/>
    </source>
</evidence>
<organism evidence="1 2">
    <name type="scientific">Diphasiastrum complanatum</name>
    <name type="common">Issler's clubmoss</name>
    <name type="synonym">Lycopodium complanatum</name>
    <dbReference type="NCBI Taxonomy" id="34168"/>
    <lineage>
        <taxon>Eukaryota</taxon>
        <taxon>Viridiplantae</taxon>
        <taxon>Streptophyta</taxon>
        <taxon>Embryophyta</taxon>
        <taxon>Tracheophyta</taxon>
        <taxon>Lycopodiopsida</taxon>
        <taxon>Lycopodiales</taxon>
        <taxon>Lycopodiaceae</taxon>
        <taxon>Lycopodioideae</taxon>
        <taxon>Diphasiastrum</taxon>
    </lineage>
</organism>
<proteinExistence type="predicted"/>
<keyword evidence="2" id="KW-1185">Reference proteome</keyword>
<sequence length="382" mass="42881">MEERECLIKREMMPIFCQNIEGNLKAAGFEPRVGADLANTLGPFCDRNNIQALAKLRITSTSASASESESHGRIDSASARAMAMPLAVAERNCHQMQKFGLPDAELEQQQRYLVQQWERQQQQRHWSQTLRGCATRQQLQKQERKLGLRPTKLYRGVRQRHWGKWVAEIRLPRNRTRLWLGTFETAEEAAFAYDQAAYRLRGDHARLNFPHILHHLRDRQHATTRPPKPDPADECASMLQPTLEALFTNSRLNPTHTASTDSCKSLPCGNLPSENPPSYFLNSTMLPTSTTGGSSMPLLPEASYSSSSGKSDCNTGMSSMPASPEVTWAEIDESLLNSVPNLEVDMTWDVLASSSLAEQPSDQGHIPHSVPSTHLYVWRDCS</sequence>
<accession>A0ACC2BIJ6</accession>
<evidence type="ECO:0000313" key="1">
    <source>
        <dbReference type="EMBL" id="KAJ7529546.1"/>
    </source>
</evidence>